<evidence type="ECO:0000256" key="1">
    <source>
        <dbReference type="ARBA" id="ARBA00008553"/>
    </source>
</evidence>
<dbReference type="Pfam" id="PF00281">
    <property type="entry name" value="Ribosomal_L5"/>
    <property type="match status" value="1"/>
</dbReference>
<feature type="domain" description="Large ribosomal subunit protein uL5 N-terminal" evidence="7">
    <location>
        <begin position="24"/>
        <end position="80"/>
    </location>
</feature>
<comment type="subunit">
    <text evidence="5">Part of the 50S ribosomal subunit; part of the 5S rRNA/L5/L18/L25 subcomplex. Contacts the 5S rRNA and the P site tRNA. Forms a bridge to the 30S subunit in the 70S ribosome.</text>
</comment>
<comment type="caution">
    <text evidence="9">The sequence shown here is derived from an EMBL/GenBank/DDBJ whole genome shotgun (WGS) entry which is preliminary data.</text>
</comment>
<evidence type="ECO:0000313" key="9">
    <source>
        <dbReference type="EMBL" id="KKQ94388.1"/>
    </source>
</evidence>
<comment type="similarity">
    <text evidence="1 5 6">Belongs to the universal ribosomal protein uL5 family.</text>
</comment>
<dbReference type="Proteomes" id="UP000034932">
    <property type="component" value="Unassembled WGS sequence"/>
</dbReference>
<dbReference type="InterPro" id="IPR031310">
    <property type="entry name" value="Ribosomal_uL5_N"/>
</dbReference>
<proteinExistence type="inferred from homology"/>
<feature type="domain" description="Large ribosomal subunit protein uL5 C-terminal" evidence="8">
    <location>
        <begin position="85"/>
        <end position="176"/>
    </location>
</feature>
<keyword evidence="5" id="KW-0699">rRNA-binding</keyword>
<accession>A0A0G0LR67</accession>
<dbReference type="NCBIfam" id="NF000585">
    <property type="entry name" value="PRK00010.1"/>
    <property type="match status" value="1"/>
</dbReference>
<dbReference type="FunFam" id="3.30.1440.10:FF:000001">
    <property type="entry name" value="50S ribosomal protein L5"/>
    <property type="match status" value="1"/>
</dbReference>
<evidence type="ECO:0000256" key="4">
    <source>
        <dbReference type="ARBA" id="ARBA00035245"/>
    </source>
</evidence>
<dbReference type="InterPro" id="IPR031309">
    <property type="entry name" value="Ribosomal_uL5_C"/>
</dbReference>
<dbReference type="PATRIC" id="fig|1618573.3.peg.156"/>
<dbReference type="GO" id="GO:0006412">
    <property type="term" value="P:translation"/>
    <property type="evidence" value="ECO:0007669"/>
    <property type="project" value="UniProtKB-UniRule"/>
</dbReference>
<evidence type="ECO:0000259" key="8">
    <source>
        <dbReference type="Pfam" id="PF00673"/>
    </source>
</evidence>
<gene>
    <name evidence="5" type="primary">rplE</name>
    <name evidence="9" type="ORF">UT19_C0002G0030</name>
</gene>
<dbReference type="PANTHER" id="PTHR11994">
    <property type="entry name" value="60S RIBOSOMAL PROTEIN L11-RELATED"/>
    <property type="match status" value="1"/>
</dbReference>
<dbReference type="Gene3D" id="3.30.1440.10">
    <property type="match status" value="1"/>
</dbReference>
<comment type="function">
    <text evidence="5">This is 1 of the proteins that bind and probably mediate the attachment of the 5S RNA into the large ribosomal subunit, where it forms part of the central protuberance. In the 70S ribosome it contacts protein S13 of the 30S subunit (bridge B1b), connecting the 2 subunits; this bridge is implicated in subunit movement. Contacts the P site tRNA; the 5S rRNA and some of its associated proteins might help stabilize positioning of ribosome-bound tRNAs.</text>
</comment>
<dbReference type="EMBL" id="LBVW01000002">
    <property type="protein sequence ID" value="KKQ94388.1"/>
    <property type="molecule type" value="Genomic_DNA"/>
</dbReference>
<evidence type="ECO:0000256" key="3">
    <source>
        <dbReference type="ARBA" id="ARBA00023274"/>
    </source>
</evidence>
<dbReference type="GO" id="GO:0005840">
    <property type="term" value="C:ribosome"/>
    <property type="evidence" value="ECO:0007669"/>
    <property type="project" value="UniProtKB-KW"/>
</dbReference>
<dbReference type="STRING" id="1618573.UT19_C0002G0030"/>
<dbReference type="GO" id="GO:1990904">
    <property type="term" value="C:ribonucleoprotein complex"/>
    <property type="evidence" value="ECO:0007669"/>
    <property type="project" value="UniProtKB-KW"/>
</dbReference>
<keyword evidence="2 5" id="KW-0689">Ribosomal protein</keyword>
<dbReference type="HAMAP" id="MF_01333_B">
    <property type="entry name" value="Ribosomal_uL5_B"/>
    <property type="match status" value="1"/>
</dbReference>
<sequence>MNRLKEKYEKETMPVLAKEFGIDNKMALPKISKIVVNMGIGDTLKNKELVEASAKDLAAITGQKPQKRLAKVSVASFGIRRGMLVGLKVTLRKDKMYAFLDKLFSVNLPRLRDFRGLSVNGFDTHGNYTLGISEDSVFPEIDTAKSQVRGLEVTIVTNTSDKDISKRLLELMGMPFEKISAENRKHSTKE</sequence>
<dbReference type="InterPro" id="IPR002132">
    <property type="entry name" value="Ribosomal_uL5"/>
</dbReference>
<dbReference type="GO" id="GO:0000049">
    <property type="term" value="F:tRNA binding"/>
    <property type="evidence" value="ECO:0007669"/>
    <property type="project" value="UniProtKB-UniRule"/>
</dbReference>
<dbReference type="InterPro" id="IPR020930">
    <property type="entry name" value="Ribosomal_uL5_bac-type"/>
</dbReference>
<evidence type="ECO:0000259" key="7">
    <source>
        <dbReference type="Pfam" id="PF00281"/>
    </source>
</evidence>
<name>A0A0G0LR67_9BACT</name>
<dbReference type="GO" id="GO:0003735">
    <property type="term" value="F:structural constituent of ribosome"/>
    <property type="evidence" value="ECO:0007669"/>
    <property type="project" value="InterPro"/>
</dbReference>
<dbReference type="Pfam" id="PF00673">
    <property type="entry name" value="Ribosomal_L5_C"/>
    <property type="match status" value="1"/>
</dbReference>
<dbReference type="AlphaFoldDB" id="A0A0G0LR67"/>
<evidence type="ECO:0000313" key="10">
    <source>
        <dbReference type="Proteomes" id="UP000034932"/>
    </source>
</evidence>
<dbReference type="SUPFAM" id="SSF55282">
    <property type="entry name" value="RL5-like"/>
    <property type="match status" value="1"/>
</dbReference>
<evidence type="ECO:0000256" key="6">
    <source>
        <dbReference type="RuleBase" id="RU003930"/>
    </source>
</evidence>
<organism evidence="9 10">
    <name type="scientific">Candidatus Woesebacteria bacterium GW2011_GWB1_39_10b</name>
    <dbReference type="NCBI Taxonomy" id="1618573"/>
    <lineage>
        <taxon>Bacteria</taxon>
        <taxon>Candidatus Woeseibacteriota</taxon>
    </lineage>
</organism>
<evidence type="ECO:0000256" key="5">
    <source>
        <dbReference type="HAMAP-Rule" id="MF_01333"/>
    </source>
</evidence>
<dbReference type="GO" id="GO:0019843">
    <property type="term" value="F:rRNA binding"/>
    <property type="evidence" value="ECO:0007669"/>
    <property type="project" value="UniProtKB-UniRule"/>
</dbReference>
<reference evidence="9 10" key="1">
    <citation type="journal article" date="2015" name="Nature">
        <title>rRNA introns, odd ribosomes, and small enigmatic genomes across a large radiation of phyla.</title>
        <authorList>
            <person name="Brown C.T."/>
            <person name="Hug L.A."/>
            <person name="Thomas B.C."/>
            <person name="Sharon I."/>
            <person name="Castelle C.J."/>
            <person name="Singh A."/>
            <person name="Wilkins M.J."/>
            <person name="Williams K.H."/>
            <person name="Banfield J.F."/>
        </authorList>
    </citation>
    <scope>NUCLEOTIDE SEQUENCE [LARGE SCALE GENOMIC DNA]</scope>
</reference>
<keyword evidence="3 5" id="KW-0687">Ribonucleoprotein</keyword>
<keyword evidence="5" id="KW-0694">RNA-binding</keyword>
<dbReference type="PIRSF" id="PIRSF002161">
    <property type="entry name" value="Ribosomal_L5"/>
    <property type="match status" value="1"/>
</dbReference>
<keyword evidence="5" id="KW-0820">tRNA-binding</keyword>
<protein>
    <recommendedName>
        <fullName evidence="4 5">Large ribosomal subunit protein uL5</fullName>
    </recommendedName>
</protein>
<dbReference type="InterPro" id="IPR022803">
    <property type="entry name" value="Ribosomal_uL5_dom_sf"/>
</dbReference>
<evidence type="ECO:0000256" key="2">
    <source>
        <dbReference type="ARBA" id="ARBA00022980"/>
    </source>
</evidence>